<dbReference type="GO" id="GO:0042602">
    <property type="term" value="F:riboflavin reductase (NADPH) activity"/>
    <property type="evidence" value="ECO:0007669"/>
    <property type="project" value="TreeGrafter"/>
</dbReference>
<proteinExistence type="predicted"/>
<reference evidence="3 4" key="1">
    <citation type="journal article" date="2012" name="J. Bacteriol.">
        <title>De Novo Genome Project of Cupriavidus basilensis OR16.</title>
        <authorList>
            <person name="Cserhati M."/>
            <person name="Kriszt B."/>
            <person name="Szoboszlay S."/>
            <person name="Toth A."/>
            <person name="Szabo I."/>
            <person name="Tancsics A."/>
            <person name="Nagy I."/>
            <person name="Horvath B."/>
            <person name="Nagy I."/>
            <person name="Kukolya J."/>
        </authorList>
    </citation>
    <scope>NUCLEOTIDE SEQUENCE [LARGE SCALE GENOMIC DNA]</scope>
    <source>
        <strain evidence="3 4">OR16</strain>
    </source>
</reference>
<name>H1S3X7_9BURK</name>
<evidence type="ECO:0000256" key="1">
    <source>
        <dbReference type="ARBA" id="ARBA00023002"/>
    </source>
</evidence>
<organism evidence="3 4">
    <name type="scientific">Cupriavidus basilensis OR16</name>
    <dbReference type="NCBI Taxonomy" id="1127483"/>
    <lineage>
        <taxon>Bacteria</taxon>
        <taxon>Pseudomonadati</taxon>
        <taxon>Pseudomonadota</taxon>
        <taxon>Betaproteobacteria</taxon>
        <taxon>Burkholderiales</taxon>
        <taxon>Burkholderiaceae</taxon>
        <taxon>Cupriavidus</taxon>
    </lineage>
</organism>
<accession>H1S3X7</accession>
<dbReference type="OrthoDB" id="9792858at2"/>
<dbReference type="AlphaFoldDB" id="H1S3X7"/>
<dbReference type="PANTHER" id="PTHR30466:SF1">
    <property type="entry name" value="FMN REDUCTASE (NADH) RUTF"/>
    <property type="match status" value="1"/>
</dbReference>
<dbReference type="GO" id="GO:0010181">
    <property type="term" value="F:FMN binding"/>
    <property type="evidence" value="ECO:0007669"/>
    <property type="project" value="InterPro"/>
</dbReference>
<comment type="caution">
    <text evidence="3">The sequence shown here is derived from an EMBL/GenBank/DDBJ whole genome shotgun (WGS) entry which is preliminary data.</text>
</comment>
<keyword evidence="1" id="KW-0560">Oxidoreductase</keyword>
<dbReference type="Proteomes" id="UP000005808">
    <property type="component" value="Unassembled WGS sequence"/>
</dbReference>
<sequence length="176" mass="19301">MLDTVPIDPEEFRKGLRAFTTGVTVISMADGHGGMHAMTASSFAAVSVQPQLVAVSVAKTAKSHALLCDDCLYTINILSESQAFHGHYFANRMSERWTPPYLWHVGAPVLTGTMGWFVCRRWAAYDGGDHTILVGEVVKLHRTDDRPLVCSRGQFHALGEPVDAVHPDSRRTPLDA</sequence>
<dbReference type="PATRIC" id="fig|1127483.3.peg.2483"/>
<evidence type="ECO:0000313" key="3">
    <source>
        <dbReference type="EMBL" id="EHP42777.1"/>
    </source>
</evidence>
<protein>
    <submittedName>
        <fullName evidence="3">Flavin reductase domain-containing protein</fullName>
    </submittedName>
</protein>
<evidence type="ECO:0000259" key="2">
    <source>
        <dbReference type="SMART" id="SM00903"/>
    </source>
</evidence>
<gene>
    <name evidence="3" type="ORF">OR16_12365</name>
</gene>
<dbReference type="SUPFAM" id="SSF50475">
    <property type="entry name" value="FMN-binding split barrel"/>
    <property type="match status" value="1"/>
</dbReference>
<dbReference type="Gene3D" id="2.30.110.10">
    <property type="entry name" value="Electron Transport, Fmn-binding Protein, Chain A"/>
    <property type="match status" value="1"/>
</dbReference>
<dbReference type="InterPro" id="IPR002563">
    <property type="entry name" value="Flavin_Rdtase-like_dom"/>
</dbReference>
<dbReference type="SMART" id="SM00903">
    <property type="entry name" value="Flavin_Reduct"/>
    <property type="match status" value="1"/>
</dbReference>
<feature type="domain" description="Flavin reductase like" evidence="2">
    <location>
        <begin position="16"/>
        <end position="157"/>
    </location>
</feature>
<dbReference type="InterPro" id="IPR050268">
    <property type="entry name" value="NADH-dep_flavin_reductase"/>
</dbReference>
<dbReference type="EMBL" id="AHJE01000028">
    <property type="protein sequence ID" value="EHP42777.1"/>
    <property type="molecule type" value="Genomic_DNA"/>
</dbReference>
<dbReference type="Pfam" id="PF01613">
    <property type="entry name" value="Flavin_Reduct"/>
    <property type="match status" value="1"/>
</dbReference>
<dbReference type="PANTHER" id="PTHR30466">
    <property type="entry name" value="FLAVIN REDUCTASE"/>
    <property type="match status" value="1"/>
</dbReference>
<evidence type="ECO:0000313" key="4">
    <source>
        <dbReference type="Proteomes" id="UP000005808"/>
    </source>
</evidence>
<dbReference type="RefSeq" id="WP_006158114.1">
    <property type="nucleotide sequence ID" value="NZ_AHJE01000028.1"/>
</dbReference>
<dbReference type="InterPro" id="IPR012349">
    <property type="entry name" value="Split_barrel_FMN-bd"/>
</dbReference>